<keyword evidence="3" id="KW-1185">Reference proteome</keyword>
<proteinExistence type="inferred from homology"/>
<comment type="caution">
    <text evidence="2">The sequence shown here is derived from an EMBL/GenBank/DDBJ whole genome shotgun (WGS) entry which is preliminary data.</text>
</comment>
<gene>
    <name evidence="2" type="ORF">V6N12_006854</name>
</gene>
<dbReference type="InterPro" id="IPR036188">
    <property type="entry name" value="FAD/NAD-bd_sf"/>
</dbReference>
<organism evidence="2 3">
    <name type="scientific">Hibiscus sabdariffa</name>
    <name type="common">roselle</name>
    <dbReference type="NCBI Taxonomy" id="183260"/>
    <lineage>
        <taxon>Eukaryota</taxon>
        <taxon>Viridiplantae</taxon>
        <taxon>Streptophyta</taxon>
        <taxon>Embryophyta</taxon>
        <taxon>Tracheophyta</taxon>
        <taxon>Spermatophyta</taxon>
        <taxon>Magnoliopsida</taxon>
        <taxon>eudicotyledons</taxon>
        <taxon>Gunneridae</taxon>
        <taxon>Pentapetalae</taxon>
        <taxon>rosids</taxon>
        <taxon>malvids</taxon>
        <taxon>Malvales</taxon>
        <taxon>Malvaceae</taxon>
        <taxon>Malvoideae</taxon>
        <taxon>Hibiscus</taxon>
    </lineage>
</organism>
<evidence type="ECO:0000256" key="1">
    <source>
        <dbReference type="ARBA" id="ARBA00005593"/>
    </source>
</evidence>
<comment type="similarity">
    <text evidence="1">Belongs to the Rab GDI family.</text>
</comment>
<evidence type="ECO:0000313" key="2">
    <source>
        <dbReference type="EMBL" id="KAK8568300.1"/>
    </source>
</evidence>
<dbReference type="Proteomes" id="UP001472677">
    <property type="component" value="Unassembled WGS sequence"/>
</dbReference>
<name>A0ABR2F048_9ROSI</name>
<sequence length="79" mass="8780">MELFEKRGARKTRMQAFARLSAVYGVTYILNRPDCKVEFEVMGKPLALPLKAKHKLFDGPSFLENICSGFSKQASGASP</sequence>
<dbReference type="Pfam" id="PF00996">
    <property type="entry name" value="GDI"/>
    <property type="match status" value="1"/>
</dbReference>
<protein>
    <submittedName>
        <fullName evidence="2">Uncharacterized protein</fullName>
    </submittedName>
</protein>
<reference evidence="2 3" key="1">
    <citation type="journal article" date="2024" name="G3 (Bethesda)">
        <title>Genome assembly of Hibiscus sabdariffa L. provides insights into metabolisms of medicinal natural products.</title>
        <authorList>
            <person name="Kim T."/>
        </authorList>
    </citation>
    <scope>NUCLEOTIDE SEQUENCE [LARGE SCALE GENOMIC DNA]</scope>
    <source>
        <strain evidence="2">TK-2024</strain>
        <tissue evidence="2">Old leaves</tissue>
    </source>
</reference>
<accession>A0ABR2F048</accession>
<dbReference type="InterPro" id="IPR018203">
    <property type="entry name" value="GDP_dissociation_inhibitor"/>
</dbReference>
<dbReference type="Gene3D" id="3.50.50.60">
    <property type="entry name" value="FAD/NAD(P)-binding domain"/>
    <property type="match status" value="1"/>
</dbReference>
<dbReference type="EMBL" id="JBBPBM010000009">
    <property type="protein sequence ID" value="KAK8568300.1"/>
    <property type="molecule type" value="Genomic_DNA"/>
</dbReference>
<evidence type="ECO:0000313" key="3">
    <source>
        <dbReference type="Proteomes" id="UP001472677"/>
    </source>
</evidence>